<dbReference type="SUPFAM" id="SSF49854">
    <property type="entry name" value="Spermadhesin, CUB domain"/>
    <property type="match status" value="2"/>
</dbReference>
<dbReference type="Gene3D" id="2.60.120.290">
    <property type="entry name" value="Spermadhesin, CUB domain"/>
    <property type="match status" value="2"/>
</dbReference>
<dbReference type="InterPro" id="IPR000859">
    <property type="entry name" value="CUB_dom"/>
</dbReference>
<evidence type="ECO:0000259" key="4">
    <source>
        <dbReference type="PROSITE" id="PS01180"/>
    </source>
</evidence>
<dbReference type="InterPro" id="IPR035914">
    <property type="entry name" value="Sperma_CUB_dom_sf"/>
</dbReference>
<protein>
    <recommendedName>
        <fullName evidence="4">CUB domain-containing protein</fullName>
    </recommendedName>
</protein>
<proteinExistence type="predicted"/>
<dbReference type="Proteomes" id="UP001208570">
    <property type="component" value="Unassembled WGS sequence"/>
</dbReference>
<organism evidence="5 6">
    <name type="scientific">Paralvinella palmiformis</name>
    <dbReference type="NCBI Taxonomy" id="53620"/>
    <lineage>
        <taxon>Eukaryota</taxon>
        <taxon>Metazoa</taxon>
        <taxon>Spiralia</taxon>
        <taxon>Lophotrochozoa</taxon>
        <taxon>Annelida</taxon>
        <taxon>Polychaeta</taxon>
        <taxon>Sedentaria</taxon>
        <taxon>Canalipalpata</taxon>
        <taxon>Terebellida</taxon>
        <taxon>Terebelliformia</taxon>
        <taxon>Alvinellidae</taxon>
        <taxon>Paralvinella</taxon>
    </lineage>
</organism>
<dbReference type="Pfam" id="PF00431">
    <property type="entry name" value="CUB"/>
    <property type="match status" value="1"/>
</dbReference>
<evidence type="ECO:0000313" key="6">
    <source>
        <dbReference type="Proteomes" id="UP001208570"/>
    </source>
</evidence>
<evidence type="ECO:0000256" key="2">
    <source>
        <dbReference type="ARBA" id="ARBA00023157"/>
    </source>
</evidence>
<evidence type="ECO:0000256" key="1">
    <source>
        <dbReference type="ARBA" id="ARBA00022737"/>
    </source>
</evidence>
<evidence type="ECO:0000313" key="5">
    <source>
        <dbReference type="EMBL" id="KAK2144849.1"/>
    </source>
</evidence>
<dbReference type="CDD" id="cd00041">
    <property type="entry name" value="CUB"/>
    <property type="match status" value="1"/>
</dbReference>
<feature type="domain" description="CUB" evidence="4">
    <location>
        <begin position="111"/>
        <end position="191"/>
    </location>
</feature>
<feature type="non-terminal residue" evidence="5">
    <location>
        <position position="191"/>
    </location>
</feature>
<evidence type="ECO:0000256" key="3">
    <source>
        <dbReference type="PROSITE-ProRule" id="PRU00059"/>
    </source>
</evidence>
<keyword evidence="6" id="KW-1185">Reference proteome</keyword>
<name>A0AAD9MVT6_9ANNE</name>
<keyword evidence="2" id="KW-1015">Disulfide bond</keyword>
<sequence>WSPGIIHGPLTDDSNCRWRFYAPEGKVVHFEILHFDLPSCTNCGCSKLSLYNGEQFENDFLIGTYCATGWVDNYIQSGGNMAAMAYESYRLAPGTGFAIKYTFFDFADQACGVQQPINLTHAYGIITSPQYAKGYYPGGITCEWDIQTTLGKVYKHTHIHIYIYIYIYIYERERGGEKEVVAPDWFTLYVN</sequence>
<comment type="caution">
    <text evidence="5">The sequence shown here is derived from an EMBL/GenBank/DDBJ whole genome shotgun (WGS) entry which is preliminary data.</text>
</comment>
<feature type="domain" description="CUB" evidence="4">
    <location>
        <begin position="1"/>
        <end position="104"/>
    </location>
</feature>
<comment type="caution">
    <text evidence="3">Lacks conserved residue(s) required for the propagation of feature annotation.</text>
</comment>
<accession>A0AAD9MVT6</accession>
<dbReference type="AlphaFoldDB" id="A0AAD9MVT6"/>
<gene>
    <name evidence="5" type="ORF">LSH36_725g00013</name>
</gene>
<dbReference type="SMART" id="SM00042">
    <property type="entry name" value="CUB"/>
    <property type="match status" value="1"/>
</dbReference>
<dbReference type="PROSITE" id="PS01180">
    <property type="entry name" value="CUB"/>
    <property type="match status" value="2"/>
</dbReference>
<reference evidence="5" key="1">
    <citation type="journal article" date="2023" name="Mol. Biol. Evol.">
        <title>Third-Generation Sequencing Reveals the Adaptive Role of the Epigenome in Three Deep-Sea Polychaetes.</title>
        <authorList>
            <person name="Perez M."/>
            <person name="Aroh O."/>
            <person name="Sun Y."/>
            <person name="Lan Y."/>
            <person name="Juniper S.K."/>
            <person name="Young C.R."/>
            <person name="Angers B."/>
            <person name="Qian P.Y."/>
        </authorList>
    </citation>
    <scope>NUCLEOTIDE SEQUENCE</scope>
    <source>
        <strain evidence="5">P08H-3</strain>
    </source>
</reference>
<keyword evidence="1" id="KW-0677">Repeat</keyword>
<dbReference type="EMBL" id="JAODUP010000725">
    <property type="protein sequence ID" value="KAK2144849.1"/>
    <property type="molecule type" value="Genomic_DNA"/>
</dbReference>
<dbReference type="PANTHER" id="PTHR24251">
    <property type="entry name" value="OVOCHYMASE-RELATED"/>
    <property type="match status" value="1"/>
</dbReference>